<dbReference type="EMBL" id="JBHTOI010000038">
    <property type="protein sequence ID" value="MFD1418314.1"/>
    <property type="molecule type" value="Genomic_DNA"/>
</dbReference>
<evidence type="ECO:0000259" key="3">
    <source>
        <dbReference type="Pfam" id="PF13514"/>
    </source>
</evidence>
<comment type="caution">
    <text evidence="4">The sequence shown here is derived from an EMBL/GenBank/DDBJ whole genome shotgun (WGS) entry which is preliminary data.</text>
</comment>
<dbReference type="Pfam" id="PF13514">
    <property type="entry name" value="AAA_27"/>
    <property type="match status" value="1"/>
</dbReference>
<feature type="transmembrane region" description="Helical" evidence="2">
    <location>
        <begin position="373"/>
        <end position="392"/>
    </location>
</feature>
<evidence type="ECO:0000256" key="2">
    <source>
        <dbReference type="SAM" id="Phobius"/>
    </source>
</evidence>
<protein>
    <submittedName>
        <fullName evidence="4">AAA family ATPase</fullName>
    </submittedName>
</protein>
<feature type="coiled-coil region" evidence="1">
    <location>
        <begin position="450"/>
        <end position="484"/>
    </location>
</feature>
<keyword evidence="5" id="KW-1185">Reference proteome</keyword>
<feature type="domain" description="YhaN AAA" evidence="3">
    <location>
        <begin position="1"/>
        <end position="197"/>
    </location>
</feature>
<reference evidence="5" key="1">
    <citation type="journal article" date="2019" name="Int. J. Syst. Evol. Microbiol.">
        <title>The Global Catalogue of Microorganisms (GCM) 10K type strain sequencing project: providing services to taxonomists for standard genome sequencing and annotation.</title>
        <authorList>
            <consortium name="The Broad Institute Genomics Platform"/>
            <consortium name="The Broad Institute Genome Sequencing Center for Infectious Disease"/>
            <person name="Wu L."/>
            <person name="Ma J."/>
        </authorList>
    </citation>
    <scope>NUCLEOTIDE SEQUENCE [LARGE SCALE GENOMIC DNA]</scope>
    <source>
        <strain evidence="5">CCM 8936</strain>
    </source>
</reference>
<evidence type="ECO:0000256" key="1">
    <source>
        <dbReference type="SAM" id="Coils"/>
    </source>
</evidence>
<sequence length="798" mass="92305">MKLTKIKIYGFGKWIDQEFSINADYQVVFGPNEAGKTTLLMFIKSILFGFATNRGENKYQQYKPKKGTQYGGELEFSDGDSIWTVVRVDGKSGGDLTLLRDNQQVPNSLMSKITGGFSKEEYERTHVLNDESIFSIYRLTAEQLETEIMSVGAVGSKEWLAVADDMENDSDQLYKSRGRKQPLVQALDQNQKLLKQKSQFDNQQMAFKDTKEQLKALQISASENHLQYQRAIEEQNSLFGLLKKWPKYQEYKQMAQKNINEYNQITTDDWEESLRLNQELITLNNSQQAASLTDHEQSQLDFYRNNRFELDDIKKHKNDLQQLQFKIGDINRSLNNNDNQIDQLFSQNPQMDENMQPLKPDEMLKLNDASKSGLNTPLLAVSAVALVMVFFMSGFLKFAAGAVFLVSLIAAIYQQRSLSNKSSDDFLKQRGYSGLSKQVVKQLQTSLVQLRQIRESQESLEKSLHESESELNQWKIQLQKFNLNVQTDPVTNIENYFDQIHLIQTKIQLINSTQIESEHSHIDRIEALKASLSVILEHNHVSTMDELTNLHTEQKNNRNLINQLKADKVYIGEDMEQLNQFKSLSELSDRSKKVDEKVRQFEQANNQTNRQLGSLKEKQEQIFDDSSYRRLISELKQNESDLVELYDEWLADRIAGNWIHRMLNLASENRYPKMLQTAKHYFNLLTDGNYVNIELNDQKLKLVKSDKIIFDVHELSKATTVQLYLSLRLAFITEIYDLVNLPILIDDAFVDFDSNRTENIMELVKDISRNNQIIYVTARLTSEIDNGHILKLKEGNHA</sequence>
<keyword evidence="2" id="KW-0812">Transmembrane</keyword>
<dbReference type="InterPro" id="IPR027417">
    <property type="entry name" value="P-loop_NTPase"/>
</dbReference>
<keyword evidence="2" id="KW-0472">Membrane</keyword>
<keyword evidence="1" id="KW-0175">Coiled coil</keyword>
<keyword evidence="2" id="KW-1133">Transmembrane helix</keyword>
<dbReference type="InterPro" id="IPR038734">
    <property type="entry name" value="YhaN_AAA"/>
</dbReference>
<organism evidence="4 5">
    <name type="scientific">Companilactobacillus keshanensis</name>
    <dbReference type="NCBI Taxonomy" id="2486003"/>
    <lineage>
        <taxon>Bacteria</taxon>
        <taxon>Bacillati</taxon>
        <taxon>Bacillota</taxon>
        <taxon>Bacilli</taxon>
        <taxon>Lactobacillales</taxon>
        <taxon>Lactobacillaceae</taxon>
        <taxon>Companilactobacillus</taxon>
    </lineage>
</organism>
<dbReference type="SUPFAM" id="SSF52540">
    <property type="entry name" value="P-loop containing nucleoside triphosphate hydrolases"/>
    <property type="match status" value="1"/>
</dbReference>
<dbReference type="PANTHER" id="PTHR41259:SF1">
    <property type="entry name" value="DOUBLE-STRAND BREAK REPAIR RAD50 ATPASE, PUTATIVE-RELATED"/>
    <property type="match status" value="1"/>
</dbReference>
<dbReference type="Gene3D" id="3.40.50.300">
    <property type="entry name" value="P-loop containing nucleotide triphosphate hydrolases"/>
    <property type="match status" value="2"/>
</dbReference>
<gene>
    <name evidence="4" type="ORF">ACFQ42_06150</name>
</gene>
<dbReference type="PANTHER" id="PTHR41259">
    <property type="entry name" value="DOUBLE-STRAND BREAK REPAIR RAD50 ATPASE, PUTATIVE-RELATED"/>
    <property type="match status" value="1"/>
</dbReference>
<accession>A0ABW4BSY6</accession>
<dbReference type="RefSeq" id="WP_164505346.1">
    <property type="nucleotide sequence ID" value="NZ_JBHTOI010000038.1"/>
</dbReference>
<proteinExistence type="predicted"/>
<feature type="coiled-coil region" evidence="1">
    <location>
        <begin position="584"/>
        <end position="648"/>
    </location>
</feature>
<evidence type="ECO:0000313" key="4">
    <source>
        <dbReference type="EMBL" id="MFD1418314.1"/>
    </source>
</evidence>
<evidence type="ECO:0000313" key="5">
    <source>
        <dbReference type="Proteomes" id="UP001597251"/>
    </source>
</evidence>
<name>A0ABW4BSY6_9LACO</name>
<dbReference type="Proteomes" id="UP001597251">
    <property type="component" value="Unassembled WGS sequence"/>
</dbReference>